<accession>A0AC60QWR2</accession>
<evidence type="ECO:0000313" key="1">
    <source>
        <dbReference type="EMBL" id="KAG0444034.1"/>
    </source>
</evidence>
<dbReference type="Proteomes" id="UP000805193">
    <property type="component" value="Unassembled WGS sequence"/>
</dbReference>
<organism evidence="1 2">
    <name type="scientific">Ixodes persulcatus</name>
    <name type="common">Taiga tick</name>
    <dbReference type="NCBI Taxonomy" id="34615"/>
    <lineage>
        <taxon>Eukaryota</taxon>
        <taxon>Metazoa</taxon>
        <taxon>Ecdysozoa</taxon>
        <taxon>Arthropoda</taxon>
        <taxon>Chelicerata</taxon>
        <taxon>Arachnida</taxon>
        <taxon>Acari</taxon>
        <taxon>Parasitiformes</taxon>
        <taxon>Ixodida</taxon>
        <taxon>Ixodoidea</taxon>
        <taxon>Ixodidae</taxon>
        <taxon>Ixodinae</taxon>
        <taxon>Ixodes</taxon>
    </lineage>
</organism>
<reference evidence="1 2" key="1">
    <citation type="journal article" date="2020" name="Cell">
        <title>Large-Scale Comparative Analyses of Tick Genomes Elucidate Their Genetic Diversity and Vector Capacities.</title>
        <authorList>
            <consortium name="Tick Genome and Microbiome Consortium (TIGMIC)"/>
            <person name="Jia N."/>
            <person name="Wang J."/>
            <person name="Shi W."/>
            <person name="Du L."/>
            <person name="Sun Y."/>
            <person name="Zhan W."/>
            <person name="Jiang J.F."/>
            <person name="Wang Q."/>
            <person name="Zhang B."/>
            <person name="Ji P."/>
            <person name="Bell-Sakyi L."/>
            <person name="Cui X.M."/>
            <person name="Yuan T.T."/>
            <person name="Jiang B.G."/>
            <person name="Yang W.F."/>
            <person name="Lam T.T."/>
            <person name="Chang Q.C."/>
            <person name="Ding S.J."/>
            <person name="Wang X.J."/>
            <person name="Zhu J.G."/>
            <person name="Ruan X.D."/>
            <person name="Zhao L."/>
            <person name="Wei J.T."/>
            <person name="Ye R.Z."/>
            <person name="Que T.C."/>
            <person name="Du C.H."/>
            <person name="Zhou Y.H."/>
            <person name="Cheng J.X."/>
            <person name="Dai P.F."/>
            <person name="Guo W.B."/>
            <person name="Han X.H."/>
            <person name="Huang E.J."/>
            <person name="Li L.F."/>
            <person name="Wei W."/>
            <person name="Gao Y.C."/>
            <person name="Liu J.Z."/>
            <person name="Shao H.Z."/>
            <person name="Wang X."/>
            <person name="Wang C.C."/>
            <person name="Yang T.C."/>
            <person name="Huo Q.B."/>
            <person name="Li W."/>
            <person name="Chen H.Y."/>
            <person name="Chen S.E."/>
            <person name="Zhou L.G."/>
            <person name="Ni X.B."/>
            <person name="Tian J.H."/>
            <person name="Sheng Y."/>
            <person name="Liu T."/>
            <person name="Pan Y.S."/>
            <person name="Xia L.Y."/>
            <person name="Li J."/>
            <person name="Zhao F."/>
            <person name="Cao W.C."/>
        </authorList>
    </citation>
    <scope>NUCLEOTIDE SEQUENCE [LARGE SCALE GENOMIC DNA]</scope>
    <source>
        <strain evidence="1">Iper-2018</strain>
    </source>
</reference>
<comment type="caution">
    <text evidence="1">The sequence shown here is derived from an EMBL/GenBank/DDBJ whole genome shotgun (WGS) entry which is preliminary data.</text>
</comment>
<evidence type="ECO:0000313" key="2">
    <source>
        <dbReference type="Proteomes" id="UP000805193"/>
    </source>
</evidence>
<protein>
    <submittedName>
        <fullName evidence="1">Uncharacterized protein</fullName>
    </submittedName>
</protein>
<proteinExistence type="predicted"/>
<gene>
    <name evidence="1" type="ORF">HPB47_014256</name>
</gene>
<sequence>MFGYAPKQDSTWQAKPPAGKIPDLQTRWVRLYWRRTSLAACLTSVPVTLDSAEHLTIFPDGRSIKCRSHASSNGDWPKTPSVAFDFSRSIL</sequence>
<dbReference type="EMBL" id="JABSTQ010002593">
    <property type="protein sequence ID" value="KAG0444034.1"/>
    <property type="molecule type" value="Genomic_DNA"/>
</dbReference>
<name>A0AC60QWR2_IXOPE</name>
<keyword evidence="2" id="KW-1185">Reference proteome</keyword>